<dbReference type="OrthoDB" id="410465at2759"/>
<protein>
    <submittedName>
        <fullName evidence="2">Uncharacterized protein</fullName>
    </submittedName>
</protein>
<dbReference type="Proteomes" id="UP000654075">
    <property type="component" value="Unassembled WGS sequence"/>
</dbReference>
<organism evidence="2 4">
    <name type="scientific">Polarella glacialis</name>
    <name type="common">Dinoflagellate</name>
    <dbReference type="NCBI Taxonomy" id="89957"/>
    <lineage>
        <taxon>Eukaryota</taxon>
        <taxon>Sar</taxon>
        <taxon>Alveolata</taxon>
        <taxon>Dinophyceae</taxon>
        <taxon>Suessiales</taxon>
        <taxon>Suessiaceae</taxon>
        <taxon>Polarella</taxon>
    </lineage>
</organism>
<dbReference type="AlphaFoldDB" id="A0A813H8F0"/>
<dbReference type="EMBL" id="CAJNNV010030866">
    <property type="protein sequence ID" value="CAE8633976.1"/>
    <property type="molecule type" value="Genomic_DNA"/>
</dbReference>
<dbReference type="EMBL" id="CAJNNW010001917">
    <property type="protein sequence ID" value="CAE8641908.1"/>
    <property type="molecule type" value="Genomic_DNA"/>
</dbReference>
<dbReference type="Proteomes" id="UP000626109">
    <property type="component" value="Unassembled WGS sequence"/>
</dbReference>
<dbReference type="OMA" id="YEARCES"/>
<evidence type="ECO:0000313" key="3">
    <source>
        <dbReference type="EMBL" id="CAE8641908.1"/>
    </source>
</evidence>
<keyword evidence="4" id="KW-1185">Reference proteome</keyword>
<name>A0A813H8F0_POLGL</name>
<keyword evidence="1" id="KW-0732">Signal</keyword>
<evidence type="ECO:0000256" key="1">
    <source>
        <dbReference type="SAM" id="SignalP"/>
    </source>
</evidence>
<comment type="caution">
    <text evidence="2">The sequence shown here is derived from an EMBL/GenBank/DDBJ whole genome shotgun (WGS) entry which is preliminary data.</text>
</comment>
<feature type="chain" id="PRO_5036408884" evidence="1">
    <location>
        <begin position="34"/>
        <end position="212"/>
    </location>
</feature>
<gene>
    <name evidence="2" type="ORF">PGLA1383_LOCUS49651</name>
    <name evidence="3" type="ORF">PGLA2088_LOCUS2378</name>
</gene>
<proteinExistence type="predicted"/>
<reference evidence="2" key="1">
    <citation type="submission" date="2021-02" db="EMBL/GenBank/DDBJ databases">
        <authorList>
            <person name="Dougan E. K."/>
            <person name="Rhodes N."/>
            <person name="Thang M."/>
            <person name="Chan C."/>
        </authorList>
    </citation>
    <scope>NUCLEOTIDE SEQUENCE</scope>
</reference>
<evidence type="ECO:0000313" key="2">
    <source>
        <dbReference type="EMBL" id="CAE8633976.1"/>
    </source>
</evidence>
<sequence length="212" mass="23107">MTCRWHGQNHQLLQLHFLLVLLMAGRCSGGVTGQDKQPFCPLGQCINCMHCNGACLDDCSCYSSINVCCCGAPPGHYSRGYEKVPCPGGSYQNVTGQWRCEPCNTSGQLYDITYRGSIDLLDCYEARCESRGASQANYSQWQAENCRNSTFVETTMMSHPPSEAFCSAMTPAIKSRGCSWNDKTGVGRTAGVSSSLLLAMAVLVVPVVPDYR</sequence>
<feature type="signal peptide" evidence="1">
    <location>
        <begin position="1"/>
        <end position="33"/>
    </location>
</feature>
<accession>A0A813H8F0</accession>
<evidence type="ECO:0000313" key="4">
    <source>
        <dbReference type="Proteomes" id="UP000654075"/>
    </source>
</evidence>